<accession>A0A1Y1IA38</accession>
<gene>
    <name evidence="3" type="ORF">KFL_003800100</name>
</gene>
<dbReference type="EMBL" id="DF237329">
    <property type="protein sequence ID" value="GAQ87834.1"/>
    <property type="molecule type" value="Genomic_DNA"/>
</dbReference>
<comment type="similarity">
    <text evidence="1">Belongs to the peptidase C26 family.</text>
</comment>
<evidence type="ECO:0000313" key="3">
    <source>
        <dbReference type="EMBL" id="GAQ87834.1"/>
    </source>
</evidence>
<sequence length="277" mass="30063">MAQTSSAVGQGSTGQASAPGRYAIFITGHASPYTEEKYGGYGQLLETLLREPGEEWERFVVLEGKFPTAEQLAKFDGFVLTGSRHDAHAGEPWILQLIDVLKEAFAKKQRILGVCFGHQVLCRALGGTTGRSTAGWEMGLREVKVDEKLRAKPYGAGLPATVRVYESHQDQASAIPPGGELLGASERTPIEIFAVGDVALGFQGHPEFNLDVLTDLIEDRRAKGVLTDEEADAALESAYETTADTKAIQEFCIAFLKGKHVSEVQAEKPLDEELEKN</sequence>
<dbReference type="Pfam" id="PF00117">
    <property type="entry name" value="GATase"/>
    <property type="match status" value="1"/>
</dbReference>
<dbReference type="AlphaFoldDB" id="A0A1Y1IA38"/>
<keyword evidence="4" id="KW-1185">Reference proteome</keyword>
<dbReference type="InterPro" id="IPR017926">
    <property type="entry name" value="GATASE"/>
</dbReference>
<proteinExistence type="inferred from homology"/>
<dbReference type="PANTHER" id="PTHR42695">
    <property type="entry name" value="GLUTAMINE AMIDOTRANSFERASE YLR126C-RELATED"/>
    <property type="match status" value="1"/>
</dbReference>
<dbReference type="OrthoDB" id="92161at2759"/>
<dbReference type="InterPro" id="IPR029062">
    <property type="entry name" value="Class_I_gatase-like"/>
</dbReference>
<organism evidence="3 4">
    <name type="scientific">Klebsormidium nitens</name>
    <name type="common">Green alga</name>
    <name type="synonym">Ulothrix nitens</name>
    <dbReference type="NCBI Taxonomy" id="105231"/>
    <lineage>
        <taxon>Eukaryota</taxon>
        <taxon>Viridiplantae</taxon>
        <taxon>Streptophyta</taxon>
        <taxon>Klebsormidiophyceae</taxon>
        <taxon>Klebsormidiales</taxon>
        <taxon>Klebsormidiaceae</taxon>
        <taxon>Klebsormidium</taxon>
    </lineage>
</organism>
<dbReference type="STRING" id="105231.A0A1Y1IA38"/>
<dbReference type="GO" id="GO:0005829">
    <property type="term" value="C:cytosol"/>
    <property type="evidence" value="ECO:0000318"/>
    <property type="project" value="GO_Central"/>
</dbReference>
<dbReference type="OMA" id="VHVWGTS"/>
<dbReference type="SUPFAM" id="SSF52317">
    <property type="entry name" value="Class I glutamine amidotransferase-like"/>
    <property type="match status" value="1"/>
</dbReference>
<name>A0A1Y1IA38_KLENI</name>
<dbReference type="InterPro" id="IPR044992">
    <property type="entry name" value="ChyE-like"/>
</dbReference>
<evidence type="ECO:0000313" key="4">
    <source>
        <dbReference type="Proteomes" id="UP000054558"/>
    </source>
</evidence>
<reference evidence="3 4" key="1">
    <citation type="journal article" date="2014" name="Nat. Commun.">
        <title>Klebsormidium flaccidum genome reveals primary factors for plant terrestrial adaptation.</title>
        <authorList>
            <person name="Hori K."/>
            <person name="Maruyama F."/>
            <person name="Fujisawa T."/>
            <person name="Togashi T."/>
            <person name="Yamamoto N."/>
            <person name="Seo M."/>
            <person name="Sato S."/>
            <person name="Yamada T."/>
            <person name="Mori H."/>
            <person name="Tajima N."/>
            <person name="Moriyama T."/>
            <person name="Ikeuchi M."/>
            <person name="Watanabe M."/>
            <person name="Wada H."/>
            <person name="Kobayashi K."/>
            <person name="Saito M."/>
            <person name="Masuda T."/>
            <person name="Sasaki-Sekimoto Y."/>
            <person name="Mashiguchi K."/>
            <person name="Awai K."/>
            <person name="Shimojima M."/>
            <person name="Masuda S."/>
            <person name="Iwai M."/>
            <person name="Nobusawa T."/>
            <person name="Narise T."/>
            <person name="Kondo S."/>
            <person name="Saito H."/>
            <person name="Sato R."/>
            <person name="Murakawa M."/>
            <person name="Ihara Y."/>
            <person name="Oshima-Yamada Y."/>
            <person name="Ohtaka K."/>
            <person name="Satoh M."/>
            <person name="Sonobe K."/>
            <person name="Ishii M."/>
            <person name="Ohtani R."/>
            <person name="Kanamori-Sato M."/>
            <person name="Honoki R."/>
            <person name="Miyazaki D."/>
            <person name="Mochizuki H."/>
            <person name="Umetsu J."/>
            <person name="Higashi K."/>
            <person name="Shibata D."/>
            <person name="Kamiya Y."/>
            <person name="Sato N."/>
            <person name="Nakamura Y."/>
            <person name="Tabata S."/>
            <person name="Ida S."/>
            <person name="Kurokawa K."/>
            <person name="Ohta H."/>
        </authorList>
    </citation>
    <scope>NUCLEOTIDE SEQUENCE [LARGE SCALE GENOMIC DNA]</scope>
    <source>
        <strain evidence="3 4">NIES-2285</strain>
    </source>
</reference>
<dbReference type="PROSITE" id="PS51273">
    <property type="entry name" value="GATASE_TYPE_1"/>
    <property type="match status" value="1"/>
</dbReference>
<evidence type="ECO:0000256" key="1">
    <source>
        <dbReference type="ARBA" id="ARBA00011083"/>
    </source>
</evidence>
<dbReference type="PANTHER" id="PTHR42695:SF5">
    <property type="entry name" value="GLUTAMINE AMIDOTRANSFERASE YLR126C-RELATED"/>
    <property type="match status" value="1"/>
</dbReference>
<evidence type="ECO:0000259" key="2">
    <source>
        <dbReference type="Pfam" id="PF00117"/>
    </source>
</evidence>
<feature type="domain" description="Glutamine amidotransferase" evidence="2">
    <location>
        <begin position="70"/>
        <end position="211"/>
    </location>
</feature>
<dbReference type="CDD" id="cd01741">
    <property type="entry name" value="GATase1_1"/>
    <property type="match status" value="1"/>
</dbReference>
<dbReference type="Gene3D" id="3.40.50.880">
    <property type="match status" value="1"/>
</dbReference>
<dbReference type="Proteomes" id="UP000054558">
    <property type="component" value="Unassembled WGS sequence"/>
</dbReference>
<protein>
    <submittedName>
        <fullName evidence="3">Predicted glutamine synthetase</fullName>
    </submittedName>
</protein>